<sequence length="320" mass="34774">MSSTNGTKRDGPALFRQALKSGKCLIGPGVFDGISTKVASSVGFDFLYLAGSGATGSVVGQPDLSVMTATEFAKIGEIAAQNTHLPVIADADTGFGGPLNIRRMIQMYEHAGLAGCHIEDQVFPKRCGQLKGKDVVDLQVYLERIRSAVEARTNPDFVIIARTDARQAVKFGGEHADHKAFEEGVKRLKAAVEAGADMAFMESPRTREECETLVKELAPHPVLINILPNGLTPYLKTSECDELGFAAAIYPCTGFIPAMLSMQDSYRGLKEGGSDLEFCKGNAIVNFFEQLGLKDAWDFDDKIEKFSREEVKHTTNEQES</sequence>
<evidence type="ECO:0000313" key="1">
    <source>
        <dbReference type="EMBL" id="KAJ9138344.1"/>
    </source>
</evidence>
<reference evidence="1" key="1">
    <citation type="submission" date="2022-07" db="EMBL/GenBank/DDBJ databases">
        <title>Fungi with potential for degradation of polypropylene.</title>
        <authorList>
            <person name="Gostincar C."/>
        </authorList>
    </citation>
    <scope>NUCLEOTIDE SEQUENCE</scope>
    <source>
        <strain evidence="1">EXF-13308</strain>
    </source>
</reference>
<dbReference type="SUPFAM" id="SSF51621">
    <property type="entry name" value="Phosphoenolpyruvate/pyruvate domain"/>
    <property type="match status" value="1"/>
</dbReference>
<dbReference type="Proteomes" id="UP001174694">
    <property type="component" value="Unassembled WGS sequence"/>
</dbReference>
<name>A0AA38R7P5_9PEZI</name>
<dbReference type="Gene3D" id="3.20.20.60">
    <property type="entry name" value="Phosphoenolpyruvate-binding domains"/>
    <property type="match status" value="1"/>
</dbReference>
<dbReference type="InterPro" id="IPR040442">
    <property type="entry name" value="Pyrv_kinase-like_dom_sf"/>
</dbReference>
<dbReference type="InterPro" id="IPR015813">
    <property type="entry name" value="Pyrv/PenolPyrv_kinase-like_dom"/>
</dbReference>
<dbReference type="PANTHER" id="PTHR42905:SF2">
    <property type="entry name" value="PHOSPHOENOLPYRUVATE CARBOXYLASE FAMILY PROTEIN"/>
    <property type="match status" value="1"/>
</dbReference>
<comment type="caution">
    <text evidence="1">The sequence shown here is derived from an EMBL/GenBank/DDBJ whole genome shotgun (WGS) entry which is preliminary data.</text>
</comment>
<protein>
    <submittedName>
        <fullName evidence="1">Carboxyphosphonoenolpyruvate mutase</fullName>
    </submittedName>
</protein>
<evidence type="ECO:0000313" key="2">
    <source>
        <dbReference type="Proteomes" id="UP001174694"/>
    </source>
</evidence>
<keyword evidence="2" id="KW-1185">Reference proteome</keyword>
<dbReference type="AlphaFoldDB" id="A0AA38R7P5"/>
<gene>
    <name evidence="1" type="ORF">NKR23_g8474</name>
</gene>
<dbReference type="EMBL" id="JANBVO010000030">
    <property type="protein sequence ID" value="KAJ9138344.1"/>
    <property type="molecule type" value="Genomic_DNA"/>
</dbReference>
<accession>A0AA38R7P5</accession>
<dbReference type="Pfam" id="PF13714">
    <property type="entry name" value="PEP_mutase"/>
    <property type="match status" value="1"/>
</dbReference>
<dbReference type="InterPro" id="IPR039556">
    <property type="entry name" value="ICL/PEPM"/>
</dbReference>
<dbReference type="PANTHER" id="PTHR42905">
    <property type="entry name" value="PHOSPHOENOLPYRUVATE CARBOXYLASE"/>
    <property type="match status" value="1"/>
</dbReference>
<proteinExistence type="predicted"/>
<dbReference type="CDD" id="cd00377">
    <property type="entry name" value="ICL_PEPM"/>
    <property type="match status" value="1"/>
</dbReference>
<organism evidence="1 2">
    <name type="scientific">Pleurostoma richardsiae</name>
    <dbReference type="NCBI Taxonomy" id="41990"/>
    <lineage>
        <taxon>Eukaryota</taxon>
        <taxon>Fungi</taxon>
        <taxon>Dikarya</taxon>
        <taxon>Ascomycota</taxon>
        <taxon>Pezizomycotina</taxon>
        <taxon>Sordariomycetes</taxon>
        <taxon>Sordariomycetidae</taxon>
        <taxon>Calosphaeriales</taxon>
        <taxon>Pleurostomataceae</taxon>
        <taxon>Pleurostoma</taxon>
    </lineage>
</organism>
<dbReference type="GO" id="GO:0003824">
    <property type="term" value="F:catalytic activity"/>
    <property type="evidence" value="ECO:0007669"/>
    <property type="project" value="InterPro"/>
</dbReference>